<gene>
    <name evidence="1" type="ORF">AND_004588</name>
</gene>
<dbReference type="AlphaFoldDB" id="W5JH65"/>
<evidence type="ECO:0000313" key="3">
    <source>
        <dbReference type="Proteomes" id="UP000000673"/>
    </source>
</evidence>
<keyword evidence="3" id="KW-1185">Reference proteome</keyword>
<name>W5JH65_ANODA</name>
<dbReference type="HOGENOM" id="CLU_1409875_0_0_1"/>
<sequence>MCHSTKIVLCLKCLPKADLMPDSILRDEEFHELLLGFDASDLDVFHSLGVMDVIVIPREARINVRFKKLLRKPLPKAVKLQKLFQAFPPVHRVRFRKYASKEEWFQVLSQKCVEITTFYLNERSLDLHDNFDLMVDRTPLHERTSNRSRGMSFPEDSFVMRHPVSQPHTHNVSRKQFRRWHDHQNAHHYCTEC</sequence>
<protein>
    <submittedName>
        <fullName evidence="1 2">Uncharacterized protein</fullName>
    </submittedName>
</protein>
<reference evidence="2" key="4">
    <citation type="submission" date="2015-06" db="UniProtKB">
        <authorList>
            <consortium name="EnsemblMetazoa"/>
        </authorList>
    </citation>
    <scope>IDENTIFICATION</scope>
</reference>
<reference evidence="1" key="2">
    <citation type="submission" date="2010-05" db="EMBL/GenBank/DDBJ databases">
        <authorList>
            <person name="Almeida L.G."/>
            <person name="Nicolas M.F."/>
            <person name="Souza R.C."/>
            <person name="Vasconcelos A.T.R."/>
        </authorList>
    </citation>
    <scope>NUCLEOTIDE SEQUENCE</scope>
</reference>
<evidence type="ECO:0000313" key="1">
    <source>
        <dbReference type="EMBL" id="ETN63707.1"/>
    </source>
</evidence>
<organism evidence="1">
    <name type="scientific">Anopheles darlingi</name>
    <name type="common">Mosquito</name>
    <dbReference type="NCBI Taxonomy" id="43151"/>
    <lineage>
        <taxon>Eukaryota</taxon>
        <taxon>Metazoa</taxon>
        <taxon>Ecdysozoa</taxon>
        <taxon>Arthropoda</taxon>
        <taxon>Hexapoda</taxon>
        <taxon>Insecta</taxon>
        <taxon>Pterygota</taxon>
        <taxon>Neoptera</taxon>
        <taxon>Endopterygota</taxon>
        <taxon>Diptera</taxon>
        <taxon>Nematocera</taxon>
        <taxon>Culicoidea</taxon>
        <taxon>Culicidae</taxon>
        <taxon>Anophelinae</taxon>
        <taxon>Anopheles</taxon>
    </lineage>
</organism>
<reference evidence="1" key="3">
    <citation type="journal article" date="2013" name="Nucleic Acids Res.">
        <title>The genome of Anopheles darlingi, the main neotropical malaria vector.</title>
        <authorList>
            <person name="Marinotti O."/>
            <person name="Cerqueira G.C."/>
            <person name="de Almeida L.G."/>
            <person name="Ferro M.I."/>
            <person name="Loreto E.L."/>
            <person name="Zaha A."/>
            <person name="Teixeira S.M."/>
            <person name="Wespiser A.R."/>
            <person name="Almeida E Silva A."/>
            <person name="Schlindwein A.D."/>
            <person name="Pacheco A.C."/>
            <person name="Silva A.L."/>
            <person name="Graveley B.R."/>
            <person name="Walenz B.P."/>
            <person name="Lima Bde A."/>
            <person name="Ribeiro C.A."/>
            <person name="Nunes-Silva C.G."/>
            <person name="de Carvalho C.R."/>
            <person name="Soares C.M."/>
            <person name="de Menezes C.B."/>
            <person name="Matiolli C."/>
            <person name="Caffrey D."/>
            <person name="Araujo D.A."/>
            <person name="de Oliveira D.M."/>
            <person name="Golenbock D."/>
            <person name="Grisard E.C."/>
            <person name="Fantinatti-Garboggini F."/>
            <person name="de Carvalho F.M."/>
            <person name="Barcellos F.G."/>
            <person name="Prosdocimi F."/>
            <person name="May G."/>
            <person name="Azevedo Junior G.M."/>
            <person name="Guimaraes G.M."/>
            <person name="Goldman G.H."/>
            <person name="Padilha I.Q."/>
            <person name="Batista Jda S."/>
            <person name="Ferro J.A."/>
            <person name="Ribeiro J.M."/>
            <person name="Fietto J.L."/>
            <person name="Dabbas K.M."/>
            <person name="Cerdeira L."/>
            <person name="Agnez-Lima L.F."/>
            <person name="Brocchi M."/>
            <person name="de Carvalho M.O."/>
            <person name="Teixeira Mde M."/>
            <person name="Diniz Maia Mde M."/>
            <person name="Goldman M.H."/>
            <person name="Cruz Schneider M.P."/>
            <person name="Felipe M.S."/>
            <person name="Hungria M."/>
            <person name="Nicolas M.F."/>
            <person name="Pereira M."/>
            <person name="Montes M.A."/>
            <person name="Cantao M.E."/>
            <person name="Vincentz M."/>
            <person name="Rafael M.S."/>
            <person name="Silverman N."/>
            <person name="Stoco P.H."/>
            <person name="Souza R.C."/>
            <person name="Vicentini R."/>
            <person name="Gazzinelli R.T."/>
            <person name="Neves Rde O."/>
            <person name="Silva R."/>
            <person name="Astolfi-Filho S."/>
            <person name="Maciel T.E."/>
            <person name="Urmenyi T.P."/>
            <person name="Tadei W.P."/>
            <person name="Camargo E.P."/>
            <person name="de Vasconcelos A.T."/>
        </authorList>
    </citation>
    <scope>NUCLEOTIDE SEQUENCE</scope>
</reference>
<dbReference type="VEuPathDB" id="VectorBase:ADAC004588"/>
<dbReference type="EnsemblMetazoa" id="ADAC004588-RA">
    <property type="protein sequence ID" value="ADAC004588-PA"/>
    <property type="gene ID" value="ADAC004588"/>
</dbReference>
<dbReference type="Proteomes" id="UP000000673">
    <property type="component" value="Unassembled WGS sequence"/>
</dbReference>
<dbReference type="EMBL" id="ADMH02001205">
    <property type="protein sequence ID" value="ETN63707.1"/>
    <property type="molecule type" value="Genomic_DNA"/>
</dbReference>
<reference evidence="1 3" key="1">
    <citation type="journal article" date="2010" name="BMC Genomics">
        <title>Combination of measures distinguishes pre-miRNAs from other stem-loops in the genome of the newly sequenced Anopheles darlingi.</title>
        <authorList>
            <person name="Mendes N.D."/>
            <person name="Freitas A.T."/>
            <person name="Vasconcelos A.T."/>
            <person name="Sagot M.F."/>
        </authorList>
    </citation>
    <scope>NUCLEOTIDE SEQUENCE</scope>
</reference>
<proteinExistence type="predicted"/>
<accession>W5JH65</accession>
<dbReference type="eggNOG" id="ENOG502T94I">
    <property type="taxonomic scope" value="Eukaryota"/>
</dbReference>
<dbReference type="OMA" id="RDEEFHE"/>
<evidence type="ECO:0000313" key="2">
    <source>
        <dbReference type="EnsemblMetazoa" id="ADAC004588-PA"/>
    </source>
</evidence>
<dbReference type="VEuPathDB" id="VectorBase:ADAR2_011925"/>